<dbReference type="Proteomes" id="UP000184047">
    <property type="component" value="Unassembled WGS sequence"/>
</dbReference>
<sequence>MNYTIDELRESVNSIPQFIFDKEKNIFDIGTRGFYENPFTDVLAYILDSKSEYKRRNLFLKYLLKDSFSQEIVDSFIDQCNTTTQHTTNLGNRIDLILHNKRYLILFENKIFHTLNNPLDDYVEDINSKYPHLEKFFVIMSYKTEHVPPGWNYINIQHTFYKILKNPLVKLNDKWDFFVNDFLLQFSDKNKLKMEQHITEFIEENFSQILDAKDRLDHYIVGLAEQIKSETDIRGYHINNRNWARKEIAIRFYPFPDEDNVTLIFQADGKLNVSLYYYVNFTQYSADIQAYLGPHKFKLWKEGNICCFTLSESLRYKTIQDAMSEVLEQIKNMRTYYADKIPEKVDFTN</sequence>
<name>A0A1M5KNQ8_9FLAO</name>
<evidence type="ECO:0000313" key="2">
    <source>
        <dbReference type="Proteomes" id="UP000184047"/>
    </source>
</evidence>
<dbReference type="InterPro" id="IPR029470">
    <property type="entry name" value="PDDEXK_4"/>
</dbReference>
<dbReference type="RefSeq" id="WP_073060251.1">
    <property type="nucleotide sequence ID" value="NZ_FQWT01000001.1"/>
</dbReference>
<evidence type="ECO:0000313" key="1">
    <source>
        <dbReference type="EMBL" id="SHG54159.1"/>
    </source>
</evidence>
<reference evidence="2" key="1">
    <citation type="submission" date="2016-11" db="EMBL/GenBank/DDBJ databases">
        <authorList>
            <person name="Varghese N."/>
            <person name="Submissions S."/>
        </authorList>
    </citation>
    <scope>NUCLEOTIDE SEQUENCE [LARGE SCALE GENOMIC DNA]</scope>
    <source>
        <strain evidence="2">DSM 19055</strain>
    </source>
</reference>
<dbReference type="Pfam" id="PF14281">
    <property type="entry name" value="PDDEXK_4"/>
    <property type="match status" value="1"/>
</dbReference>
<accession>A0A1M5KNQ8</accession>
<dbReference type="EMBL" id="FQWT01000001">
    <property type="protein sequence ID" value="SHG54159.1"/>
    <property type="molecule type" value="Genomic_DNA"/>
</dbReference>
<keyword evidence="2" id="KW-1185">Reference proteome</keyword>
<dbReference type="OrthoDB" id="1099676at2"/>
<protein>
    <submittedName>
        <fullName evidence="1">PD-(D/E)XK nuclease superfamily protein</fullName>
    </submittedName>
</protein>
<proteinExistence type="predicted"/>
<gene>
    <name evidence="1" type="ORF">SAMN05421866_0770</name>
</gene>
<organism evidence="1 2">
    <name type="scientific">Chryseobacterium oranimense</name>
    <dbReference type="NCBI Taxonomy" id="421058"/>
    <lineage>
        <taxon>Bacteria</taxon>
        <taxon>Pseudomonadati</taxon>
        <taxon>Bacteroidota</taxon>
        <taxon>Flavobacteriia</taxon>
        <taxon>Flavobacteriales</taxon>
        <taxon>Weeksellaceae</taxon>
        <taxon>Chryseobacterium group</taxon>
        <taxon>Chryseobacterium</taxon>
    </lineage>
</organism>
<dbReference type="STRING" id="421058.SAMN05421866_0770"/>
<dbReference type="AlphaFoldDB" id="A0A1M5KNQ8"/>